<accession>A0A8S9ZP74</accession>
<reference evidence="1" key="1">
    <citation type="journal article" date="2020" name="Ecol. Evol.">
        <title>Genome structure and content of the rice root-knot nematode (Meloidogyne graminicola).</title>
        <authorList>
            <person name="Phan N.T."/>
            <person name="Danchin E.G.J."/>
            <person name="Klopp C."/>
            <person name="Perfus-Barbeoch L."/>
            <person name="Kozlowski D.K."/>
            <person name="Koutsovoulos G.D."/>
            <person name="Lopez-Roques C."/>
            <person name="Bouchez O."/>
            <person name="Zahm M."/>
            <person name="Besnard G."/>
            <person name="Bellafiore S."/>
        </authorList>
    </citation>
    <scope>NUCLEOTIDE SEQUENCE</scope>
    <source>
        <strain evidence="1">VN-18</strain>
    </source>
</reference>
<proteinExistence type="predicted"/>
<comment type="caution">
    <text evidence="1">The sequence shown here is derived from an EMBL/GenBank/DDBJ whole genome shotgun (WGS) entry which is preliminary data.</text>
</comment>
<dbReference type="Proteomes" id="UP000605970">
    <property type="component" value="Unassembled WGS sequence"/>
</dbReference>
<name>A0A8S9ZP74_9BILA</name>
<sequence>FKLISSTTNQLSSLRVPQKISLNRQNNQNIKTSEIVVSSSVEQQKYLKNNFINNNSNINEINKLKESKIALTSNNLIKYKNNKNYLLTTNQQNCKKFI</sequence>
<dbReference type="AlphaFoldDB" id="A0A8S9ZP74"/>
<protein>
    <submittedName>
        <fullName evidence="1">Uncharacterized protein</fullName>
    </submittedName>
</protein>
<organism evidence="1 2">
    <name type="scientific">Meloidogyne graminicola</name>
    <dbReference type="NCBI Taxonomy" id="189291"/>
    <lineage>
        <taxon>Eukaryota</taxon>
        <taxon>Metazoa</taxon>
        <taxon>Ecdysozoa</taxon>
        <taxon>Nematoda</taxon>
        <taxon>Chromadorea</taxon>
        <taxon>Rhabditida</taxon>
        <taxon>Tylenchina</taxon>
        <taxon>Tylenchomorpha</taxon>
        <taxon>Tylenchoidea</taxon>
        <taxon>Meloidogynidae</taxon>
        <taxon>Meloidogyninae</taxon>
        <taxon>Meloidogyne</taxon>
    </lineage>
</organism>
<gene>
    <name evidence="1" type="ORF">Mgra_00005334</name>
</gene>
<evidence type="ECO:0000313" key="2">
    <source>
        <dbReference type="Proteomes" id="UP000605970"/>
    </source>
</evidence>
<keyword evidence="2" id="KW-1185">Reference proteome</keyword>
<feature type="non-terminal residue" evidence="1">
    <location>
        <position position="1"/>
    </location>
</feature>
<dbReference type="EMBL" id="JABEBT010000045">
    <property type="protein sequence ID" value="KAF7635219.1"/>
    <property type="molecule type" value="Genomic_DNA"/>
</dbReference>
<evidence type="ECO:0000313" key="1">
    <source>
        <dbReference type="EMBL" id="KAF7635219.1"/>
    </source>
</evidence>